<organism evidence="1 2">
    <name type="scientific">Tetracentron sinense</name>
    <name type="common">Spur-leaf</name>
    <dbReference type="NCBI Taxonomy" id="13715"/>
    <lineage>
        <taxon>Eukaryota</taxon>
        <taxon>Viridiplantae</taxon>
        <taxon>Streptophyta</taxon>
        <taxon>Embryophyta</taxon>
        <taxon>Tracheophyta</taxon>
        <taxon>Spermatophyta</taxon>
        <taxon>Magnoliopsida</taxon>
        <taxon>Trochodendrales</taxon>
        <taxon>Trochodendraceae</taxon>
        <taxon>Tetracentron</taxon>
    </lineage>
</organism>
<accession>A0A835A0C5</accession>
<dbReference type="OMA" id="AQGMLLH"/>
<dbReference type="PANTHER" id="PTHR31509">
    <property type="entry name" value="BPS1-LIKE PROTEIN"/>
    <property type="match status" value="1"/>
</dbReference>
<dbReference type="EMBL" id="JABCRI010000002">
    <property type="protein sequence ID" value="KAF8411832.1"/>
    <property type="molecule type" value="Genomic_DNA"/>
</dbReference>
<keyword evidence="2" id="KW-1185">Reference proteome</keyword>
<reference evidence="1 2" key="1">
    <citation type="submission" date="2020-04" db="EMBL/GenBank/DDBJ databases">
        <title>Plant Genome Project.</title>
        <authorList>
            <person name="Zhang R.-G."/>
        </authorList>
    </citation>
    <scope>NUCLEOTIDE SEQUENCE [LARGE SCALE GENOMIC DNA]</scope>
    <source>
        <strain evidence="1">YNK0</strain>
        <tissue evidence="1">Leaf</tissue>
    </source>
</reference>
<proteinExistence type="predicted"/>
<comment type="caution">
    <text evidence="1">The sequence shown here is derived from an EMBL/GenBank/DDBJ whole genome shotgun (WGS) entry which is preliminary data.</text>
</comment>
<protein>
    <submittedName>
        <fullName evidence="1">Uncharacterized protein</fullName>
    </submittedName>
</protein>
<dbReference type="AlphaFoldDB" id="A0A835A0C5"/>
<gene>
    <name evidence="1" type="ORF">HHK36_004391</name>
</gene>
<evidence type="ECO:0000313" key="2">
    <source>
        <dbReference type="Proteomes" id="UP000655225"/>
    </source>
</evidence>
<evidence type="ECO:0000313" key="1">
    <source>
        <dbReference type="EMBL" id="KAF8411832.1"/>
    </source>
</evidence>
<dbReference type="OrthoDB" id="691840at2759"/>
<name>A0A835A0C5_TETSI</name>
<dbReference type="Proteomes" id="UP000655225">
    <property type="component" value="Unassembled WGS sequence"/>
</dbReference>
<sequence length="423" mass="47479">MMEPSSTTSVNGFYTLLTRGIDDLERSFLSNNFMSIQFLQRVLSLLRSFHSQLTILVQKLHLPVGEKWLDEYMDESSRLWEACHVLKSGISGMENYYTAGADIASSLDGHRNLSPQLSRQVIRAISGCRREAVGLEEENRGLMETRIQPLSLRFDEKVSIESKLNGFNGFRGVLYAMRNVSSLLLMILLCGLVYCWPESSFCRGGYEGCLFFGSAFMVSTVRLQQRVATEINRIDGRPGILLHEFRIAKIAMDELRAELERRSTQGLESEVGIQERVENLKGCFGVLKSGTENIIGQLDDFFDEIVEGRKKLLDICSHRYKPIHTMPDLTIGINIFLAITQGPHGLYRSYQKDSASARPPLANSNTQYAPTTKLTNAAAANNSCKSAKRQWEHKIADISVTDLNGTSTYRLSLFETAAISSLF</sequence>